<protein>
    <submittedName>
        <fullName evidence="3">Glycosyltransferase family 2 protein</fullName>
    </submittedName>
</protein>
<name>A0ABS3NYK6_9BACI</name>
<sequence>MSELHVNKQTEKVTSKDALLPKVNVIIAAYNMRDYLKETVDSVLRQDYSNLEIIVADDCSTDSTQEMMKQYEGNPKVKYIRNEVNLGSRMNSQKLLHEHADGKYILGINHDDYLTKDDYIGRAVTFLEENPNVSLVFANLNILHVSSGELYPVTRDIPKITNGIDYFLNYETNRYPHITSVLTSVYRREDAIRMGCFLEKSECQDLFLYLKLMLIGDVGFIADHVGVYRLHENSLSFNMPLESDYGTIEDLEELYSYALERQLNPQKLEQWLTGRIYWFVQWRFETMWLNGQKNSALQLLISISESYPLAFSWIIGRLHWT</sequence>
<comment type="caution">
    <text evidence="3">The sequence shown here is derived from an EMBL/GenBank/DDBJ whole genome shotgun (WGS) entry which is preliminary data.</text>
</comment>
<dbReference type="PANTHER" id="PTHR22916">
    <property type="entry name" value="GLYCOSYLTRANSFERASE"/>
    <property type="match status" value="1"/>
</dbReference>
<dbReference type="InterPro" id="IPR029044">
    <property type="entry name" value="Nucleotide-diphossugar_trans"/>
</dbReference>
<reference evidence="3 4" key="1">
    <citation type="submission" date="2021-03" db="EMBL/GenBank/DDBJ databases">
        <title>Identification of novel Bacillus strains.</title>
        <authorList>
            <person name="Xiao Z."/>
            <person name="Li Y."/>
            <person name="Shen J."/>
        </authorList>
    </citation>
    <scope>NUCLEOTIDE SEQUENCE [LARGE SCALE GENOMIC DNA]</scope>
    <source>
        <strain evidence="3 4">SY8</strain>
    </source>
</reference>
<dbReference type="SUPFAM" id="SSF53448">
    <property type="entry name" value="Nucleotide-diphospho-sugar transferases"/>
    <property type="match status" value="1"/>
</dbReference>
<dbReference type="Pfam" id="PF00535">
    <property type="entry name" value="Glycos_transf_2"/>
    <property type="match status" value="1"/>
</dbReference>
<evidence type="ECO:0000313" key="3">
    <source>
        <dbReference type="EMBL" id="MBO1626022.1"/>
    </source>
</evidence>
<dbReference type="PANTHER" id="PTHR22916:SF3">
    <property type="entry name" value="UDP-GLCNAC:BETAGAL BETA-1,3-N-ACETYLGLUCOSAMINYLTRANSFERASE-LIKE PROTEIN 1"/>
    <property type="match status" value="1"/>
</dbReference>
<organism evidence="3 4">
    <name type="scientific">Bacillus arachidis</name>
    <dbReference type="NCBI Taxonomy" id="2819290"/>
    <lineage>
        <taxon>Bacteria</taxon>
        <taxon>Bacillati</taxon>
        <taxon>Bacillota</taxon>
        <taxon>Bacilli</taxon>
        <taxon>Bacillales</taxon>
        <taxon>Bacillaceae</taxon>
        <taxon>Bacillus</taxon>
    </lineage>
</organism>
<dbReference type="Proteomes" id="UP000677611">
    <property type="component" value="Unassembled WGS sequence"/>
</dbReference>
<evidence type="ECO:0000313" key="4">
    <source>
        <dbReference type="Proteomes" id="UP000677611"/>
    </source>
</evidence>
<evidence type="ECO:0000259" key="2">
    <source>
        <dbReference type="Pfam" id="PF00535"/>
    </source>
</evidence>
<gene>
    <name evidence="3" type="ORF">J4P90_12350</name>
</gene>
<comment type="similarity">
    <text evidence="1">Belongs to the glycosyltransferase 2 family.</text>
</comment>
<feature type="domain" description="Glycosyltransferase 2-like" evidence="2">
    <location>
        <begin position="25"/>
        <end position="136"/>
    </location>
</feature>
<dbReference type="Gene3D" id="3.90.550.10">
    <property type="entry name" value="Spore Coat Polysaccharide Biosynthesis Protein SpsA, Chain A"/>
    <property type="match status" value="1"/>
</dbReference>
<keyword evidence="4" id="KW-1185">Reference proteome</keyword>
<dbReference type="EMBL" id="JAGDQJ010000013">
    <property type="protein sequence ID" value="MBO1626022.1"/>
    <property type="molecule type" value="Genomic_DNA"/>
</dbReference>
<accession>A0ABS3NYK6</accession>
<dbReference type="RefSeq" id="WP_208017834.1">
    <property type="nucleotide sequence ID" value="NZ_JAGDQJ010000013.1"/>
</dbReference>
<evidence type="ECO:0000256" key="1">
    <source>
        <dbReference type="ARBA" id="ARBA00006739"/>
    </source>
</evidence>
<dbReference type="InterPro" id="IPR001173">
    <property type="entry name" value="Glyco_trans_2-like"/>
</dbReference>
<proteinExistence type="inferred from homology"/>
<dbReference type="CDD" id="cd00761">
    <property type="entry name" value="Glyco_tranf_GTA_type"/>
    <property type="match status" value="1"/>
</dbReference>